<evidence type="ECO:0000313" key="2">
    <source>
        <dbReference type="Proteomes" id="UP001220064"/>
    </source>
</evidence>
<dbReference type="SUPFAM" id="SSF55486">
    <property type="entry name" value="Metalloproteases ('zincins'), catalytic domain"/>
    <property type="match status" value="1"/>
</dbReference>
<proteinExistence type="predicted"/>
<organism evidence="1 2">
    <name type="scientific">Corynebacterium massiliense DSM 45435</name>
    <dbReference type="NCBI Taxonomy" id="1121364"/>
    <lineage>
        <taxon>Bacteria</taxon>
        <taxon>Bacillati</taxon>
        <taxon>Actinomycetota</taxon>
        <taxon>Actinomycetes</taxon>
        <taxon>Mycobacteriales</taxon>
        <taxon>Corynebacteriaceae</taxon>
        <taxon>Corynebacterium</taxon>
    </lineage>
</organism>
<accession>A0ABY7U5N1</accession>
<reference evidence="1 2" key="1">
    <citation type="submission" date="2020-10" db="EMBL/GenBank/DDBJ databases">
        <title>Complete genome sequence of Corynebacterium massiliense DSM 45435, type strain of Corynebacterium massiliense.</title>
        <authorList>
            <person name="Busche T."/>
            <person name="Kalinowski J."/>
            <person name="Ruckert C."/>
        </authorList>
    </citation>
    <scope>NUCLEOTIDE SEQUENCE [LARGE SCALE GENOMIC DNA]</scope>
    <source>
        <strain evidence="1 2">DSM 45435</strain>
    </source>
</reference>
<dbReference type="EMBL" id="CP063189">
    <property type="protein sequence ID" value="WCZ31981.1"/>
    <property type="molecule type" value="Genomic_DNA"/>
</dbReference>
<evidence type="ECO:0000313" key="1">
    <source>
        <dbReference type="EMBL" id="WCZ31981.1"/>
    </source>
</evidence>
<name>A0ABY7U5N1_9CORY</name>
<dbReference type="CDD" id="cd12954">
    <property type="entry name" value="MMP_TTHA0227_like_1"/>
    <property type="match status" value="1"/>
</dbReference>
<dbReference type="Gene3D" id="3.30.2010.20">
    <property type="match status" value="1"/>
</dbReference>
<dbReference type="InterPro" id="IPR038555">
    <property type="entry name" value="Zincin_1_sf"/>
</dbReference>
<evidence type="ECO:0008006" key="3">
    <source>
        <dbReference type="Google" id="ProtNLM"/>
    </source>
</evidence>
<gene>
    <name evidence="1" type="ORF">CMASS_02610</name>
</gene>
<sequence>MRGPLLPPQTPRFRTRREEFDAAVLEAYSPIQNAFTQELSGLDLAVDTVPRMRLRADLTILPDEIVADGPVPLGRILPAGVNAEGNPTRARLVIFRMPIQTRCATPDEQANLLSTVLTALVANYLNVEPQDIDPRFSWE</sequence>
<keyword evidence="2" id="KW-1185">Reference proteome</keyword>
<dbReference type="Proteomes" id="UP001220064">
    <property type="component" value="Chromosome"/>
</dbReference>
<protein>
    <recommendedName>
        <fullName evidence="3">Zinicin-like metallopeptidase</fullName>
    </recommendedName>
</protein>